<organism evidence="1 2">
    <name type="scientific">Mya arenaria</name>
    <name type="common">Soft-shell clam</name>
    <dbReference type="NCBI Taxonomy" id="6604"/>
    <lineage>
        <taxon>Eukaryota</taxon>
        <taxon>Metazoa</taxon>
        <taxon>Spiralia</taxon>
        <taxon>Lophotrochozoa</taxon>
        <taxon>Mollusca</taxon>
        <taxon>Bivalvia</taxon>
        <taxon>Autobranchia</taxon>
        <taxon>Heteroconchia</taxon>
        <taxon>Euheterodonta</taxon>
        <taxon>Imparidentia</taxon>
        <taxon>Neoheterodontei</taxon>
        <taxon>Myida</taxon>
        <taxon>Myoidea</taxon>
        <taxon>Myidae</taxon>
        <taxon>Mya</taxon>
    </lineage>
</organism>
<sequence length="89" mass="10416">MIVYHVFLSLVQWRRFTNVRQYKRDTYPLPRPDRRDLSTQWPAVAMLRMVRSEIGHISKAGMKEKTTTVSVVEIIYKNAGLIQAVHGCR</sequence>
<accession>A0ABY7FH05</accession>
<reference evidence="1" key="1">
    <citation type="submission" date="2022-11" db="EMBL/GenBank/DDBJ databases">
        <title>Centuries of genome instability and evolution in soft-shell clam transmissible cancer (bioRxiv).</title>
        <authorList>
            <person name="Hart S.F.M."/>
            <person name="Yonemitsu M.A."/>
            <person name="Giersch R.M."/>
            <person name="Beal B.F."/>
            <person name="Arriagada G."/>
            <person name="Davis B.W."/>
            <person name="Ostrander E.A."/>
            <person name="Goff S.P."/>
            <person name="Metzger M.J."/>
        </authorList>
    </citation>
    <scope>NUCLEOTIDE SEQUENCE</scope>
    <source>
        <strain evidence="1">MELC-2E11</strain>
        <tissue evidence="1">Siphon/mantle</tissue>
    </source>
</reference>
<protein>
    <recommendedName>
        <fullName evidence="3">Ribosomal protein S7</fullName>
    </recommendedName>
</protein>
<dbReference type="EMBL" id="CP111023">
    <property type="protein sequence ID" value="WAR21397.1"/>
    <property type="molecule type" value="Genomic_DNA"/>
</dbReference>
<evidence type="ECO:0008006" key="3">
    <source>
        <dbReference type="Google" id="ProtNLM"/>
    </source>
</evidence>
<keyword evidence="2" id="KW-1185">Reference proteome</keyword>
<name>A0ABY7FH05_MYAAR</name>
<gene>
    <name evidence="1" type="ORF">MAR_015371</name>
</gene>
<dbReference type="Proteomes" id="UP001164746">
    <property type="component" value="Chromosome 12"/>
</dbReference>
<evidence type="ECO:0000313" key="1">
    <source>
        <dbReference type="EMBL" id="WAR21397.1"/>
    </source>
</evidence>
<evidence type="ECO:0000313" key="2">
    <source>
        <dbReference type="Proteomes" id="UP001164746"/>
    </source>
</evidence>
<proteinExistence type="predicted"/>